<dbReference type="VEuPathDB" id="VectorBase:HLOH_055896"/>
<name>A0A9J6GN66_HAELO</name>
<feature type="compositionally biased region" description="Acidic residues" evidence="1">
    <location>
        <begin position="33"/>
        <end position="43"/>
    </location>
</feature>
<reference evidence="2 3" key="1">
    <citation type="journal article" date="2020" name="Cell">
        <title>Large-Scale Comparative Analyses of Tick Genomes Elucidate Their Genetic Diversity and Vector Capacities.</title>
        <authorList>
            <consortium name="Tick Genome and Microbiome Consortium (TIGMIC)"/>
            <person name="Jia N."/>
            <person name="Wang J."/>
            <person name="Shi W."/>
            <person name="Du L."/>
            <person name="Sun Y."/>
            <person name="Zhan W."/>
            <person name="Jiang J.F."/>
            <person name="Wang Q."/>
            <person name="Zhang B."/>
            <person name="Ji P."/>
            <person name="Bell-Sakyi L."/>
            <person name="Cui X.M."/>
            <person name="Yuan T.T."/>
            <person name="Jiang B.G."/>
            <person name="Yang W.F."/>
            <person name="Lam T.T."/>
            <person name="Chang Q.C."/>
            <person name="Ding S.J."/>
            <person name="Wang X.J."/>
            <person name="Zhu J.G."/>
            <person name="Ruan X.D."/>
            <person name="Zhao L."/>
            <person name="Wei J.T."/>
            <person name="Ye R.Z."/>
            <person name="Que T.C."/>
            <person name="Du C.H."/>
            <person name="Zhou Y.H."/>
            <person name="Cheng J.X."/>
            <person name="Dai P.F."/>
            <person name="Guo W.B."/>
            <person name="Han X.H."/>
            <person name="Huang E.J."/>
            <person name="Li L.F."/>
            <person name="Wei W."/>
            <person name="Gao Y.C."/>
            <person name="Liu J.Z."/>
            <person name="Shao H.Z."/>
            <person name="Wang X."/>
            <person name="Wang C.C."/>
            <person name="Yang T.C."/>
            <person name="Huo Q.B."/>
            <person name="Li W."/>
            <person name="Chen H.Y."/>
            <person name="Chen S.E."/>
            <person name="Zhou L.G."/>
            <person name="Ni X.B."/>
            <person name="Tian J.H."/>
            <person name="Sheng Y."/>
            <person name="Liu T."/>
            <person name="Pan Y.S."/>
            <person name="Xia L.Y."/>
            <person name="Li J."/>
            <person name="Zhao F."/>
            <person name="Cao W.C."/>
        </authorList>
    </citation>
    <scope>NUCLEOTIDE SEQUENCE [LARGE SCALE GENOMIC DNA]</scope>
    <source>
        <strain evidence="2">HaeL-2018</strain>
    </source>
</reference>
<accession>A0A9J6GN66</accession>
<feature type="compositionally biased region" description="Polar residues" evidence="1">
    <location>
        <begin position="60"/>
        <end position="72"/>
    </location>
</feature>
<evidence type="ECO:0000256" key="1">
    <source>
        <dbReference type="SAM" id="MobiDB-lite"/>
    </source>
</evidence>
<feature type="region of interest" description="Disordered" evidence="1">
    <location>
        <begin position="1"/>
        <end position="85"/>
    </location>
</feature>
<proteinExistence type="predicted"/>
<dbReference type="Proteomes" id="UP000821853">
    <property type="component" value="Chromosome 5"/>
</dbReference>
<comment type="caution">
    <text evidence="2">The sequence shown here is derived from an EMBL/GenBank/DDBJ whole genome shotgun (WGS) entry which is preliminary data.</text>
</comment>
<evidence type="ECO:0000313" key="3">
    <source>
        <dbReference type="Proteomes" id="UP000821853"/>
    </source>
</evidence>
<gene>
    <name evidence="2" type="ORF">HPB48_017125</name>
</gene>
<evidence type="ECO:0000313" key="2">
    <source>
        <dbReference type="EMBL" id="KAH9375580.1"/>
    </source>
</evidence>
<dbReference type="AlphaFoldDB" id="A0A9J6GN66"/>
<organism evidence="2 3">
    <name type="scientific">Haemaphysalis longicornis</name>
    <name type="common">Bush tick</name>
    <dbReference type="NCBI Taxonomy" id="44386"/>
    <lineage>
        <taxon>Eukaryota</taxon>
        <taxon>Metazoa</taxon>
        <taxon>Ecdysozoa</taxon>
        <taxon>Arthropoda</taxon>
        <taxon>Chelicerata</taxon>
        <taxon>Arachnida</taxon>
        <taxon>Acari</taxon>
        <taxon>Parasitiformes</taxon>
        <taxon>Ixodida</taxon>
        <taxon>Ixodoidea</taxon>
        <taxon>Ixodidae</taxon>
        <taxon>Haemaphysalinae</taxon>
        <taxon>Haemaphysalis</taxon>
    </lineage>
</organism>
<dbReference type="OrthoDB" id="6532674at2759"/>
<protein>
    <submittedName>
        <fullName evidence="2">Uncharacterized protein</fullName>
    </submittedName>
</protein>
<dbReference type="EMBL" id="JABSTR010000007">
    <property type="protein sequence ID" value="KAH9375580.1"/>
    <property type="molecule type" value="Genomic_DNA"/>
</dbReference>
<keyword evidence="3" id="KW-1185">Reference proteome</keyword>
<sequence length="128" mass="14255">MKPSAIAREVTNHEDNQCTDEMETNAAALSEGERDDTEGDDGGDWFTVARKRRKPARQSPMATTMTAGSARSSHQEQARKLRLPPLPTSDYKVVLRPREGLNFGKWQSHHVARAVGQSASSLQPNFRH</sequence>